<keyword evidence="2" id="KW-1185">Reference proteome</keyword>
<comment type="caution">
    <text evidence="1">The sequence shown here is derived from an EMBL/GenBank/DDBJ whole genome shotgun (WGS) entry which is preliminary data.</text>
</comment>
<proteinExistence type="predicted"/>
<dbReference type="Proteomes" id="UP000013024">
    <property type="component" value="Unassembled WGS sequence"/>
</dbReference>
<dbReference type="GeneID" id="92921684"/>
<reference evidence="1 2" key="1">
    <citation type="submission" date="2013-02" db="EMBL/GenBank/DDBJ databases">
        <title>The Genome Sequence of Acinetobacter calcoaceticus CIP 81.8.</title>
        <authorList>
            <consortium name="The Broad Institute Genome Sequencing Platform"/>
            <consortium name="The Broad Institute Genome Sequencing Center for Infectious Disease"/>
            <person name="Cerqueira G."/>
            <person name="Feldgarden M."/>
            <person name="Courvalin P."/>
            <person name="Perichon B."/>
            <person name="Grillot-Courvalin C."/>
            <person name="Clermont D."/>
            <person name="Rocha E."/>
            <person name="Yoon E.-J."/>
            <person name="Nemec A."/>
            <person name="Walker B."/>
            <person name="Young S.K."/>
            <person name="Zeng Q."/>
            <person name="Gargeya S."/>
            <person name="Fitzgerald M."/>
            <person name="Haas B."/>
            <person name="Abouelleil A."/>
            <person name="Alvarado L."/>
            <person name="Arachchi H.M."/>
            <person name="Berlin A.M."/>
            <person name="Chapman S.B."/>
            <person name="Dewar J."/>
            <person name="Goldberg J."/>
            <person name="Griggs A."/>
            <person name="Gujja S."/>
            <person name="Hansen M."/>
            <person name="Howarth C."/>
            <person name="Imamovic A."/>
            <person name="Larimer J."/>
            <person name="McCowan C."/>
            <person name="Murphy C."/>
            <person name="Neiman D."/>
            <person name="Pearson M."/>
            <person name="Priest M."/>
            <person name="Roberts A."/>
            <person name="Saif S."/>
            <person name="Shea T."/>
            <person name="Sisk P."/>
            <person name="Sykes S."/>
            <person name="Wortman J."/>
            <person name="Nusbaum C."/>
            <person name="Birren B."/>
        </authorList>
    </citation>
    <scope>NUCLEOTIDE SEQUENCE [LARGE SCALE GENOMIC DNA]</scope>
    <source>
        <strain evidence="1 2">CIP 81.8</strain>
    </source>
</reference>
<accession>A0ABN0KCF5</accession>
<protein>
    <submittedName>
        <fullName evidence="1">Uncharacterized protein</fullName>
    </submittedName>
</protein>
<sequence>MRFIFTFFIIFLSACSHSDTIADKKSYLDFNSINLKDKSYIVGNKYSDVDFSSKGIAKDQIGNCTTFSDFNNNISYTLNNQKLVEVLVGSENKSIYTSKNIRNGMGVENIYKNYKDYKIKKIKSEGAGDSQDDYTYIVTDNLQKNNSLIFDVVHGEIQGIHLGKKGFDLSDCE</sequence>
<evidence type="ECO:0000313" key="1">
    <source>
        <dbReference type="EMBL" id="ENW02011.1"/>
    </source>
</evidence>
<name>A0ABN0KCF5_ACICA</name>
<evidence type="ECO:0000313" key="2">
    <source>
        <dbReference type="Proteomes" id="UP000013024"/>
    </source>
</evidence>
<gene>
    <name evidence="1" type="ORF">F936_00371</name>
</gene>
<dbReference type="RefSeq" id="WP_005044316.1">
    <property type="nucleotide sequence ID" value="NZ_KB849778.1"/>
</dbReference>
<organism evidence="1 2">
    <name type="scientific">Acinetobacter calcoaceticus DSM 30006 = CIP 81.8</name>
    <dbReference type="NCBI Taxonomy" id="981331"/>
    <lineage>
        <taxon>Bacteria</taxon>
        <taxon>Pseudomonadati</taxon>
        <taxon>Pseudomonadota</taxon>
        <taxon>Gammaproteobacteria</taxon>
        <taxon>Moraxellales</taxon>
        <taxon>Moraxellaceae</taxon>
        <taxon>Acinetobacter</taxon>
        <taxon>Acinetobacter calcoaceticus/baumannii complex</taxon>
    </lineage>
</organism>
<dbReference type="EMBL" id="APQI01000001">
    <property type="protein sequence ID" value="ENW02011.1"/>
    <property type="molecule type" value="Genomic_DNA"/>
</dbReference>
<dbReference type="PROSITE" id="PS51257">
    <property type="entry name" value="PROKAR_LIPOPROTEIN"/>
    <property type="match status" value="1"/>
</dbReference>